<evidence type="ECO:0000313" key="9">
    <source>
        <dbReference type="RefSeq" id="XP_058983171.1"/>
    </source>
</evidence>
<dbReference type="RefSeq" id="XP_058983174.1">
    <property type="nucleotide sequence ID" value="XM_059127191.1"/>
</dbReference>
<feature type="compositionally biased region" description="Basic residues" evidence="2">
    <location>
        <begin position="353"/>
        <end position="362"/>
    </location>
</feature>
<feature type="region of interest" description="Disordered" evidence="2">
    <location>
        <begin position="272"/>
        <end position="311"/>
    </location>
</feature>
<proteinExistence type="predicted"/>
<gene>
    <name evidence="4 5 6 7 8 9 10 11 12" type="primary">LOC101899481</name>
</gene>
<evidence type="ECO:0000313" key="8">
    <source>
        <dbReference type="RefSeq" id="XP_058983170.1"/>
    </source>
</evidence>
<feature type="coiled-coil region" evidence="1">
    <location>
        <begin position="100"/>
        <end position="134"/>
    </location>
</feature>
<feature type="compositionally biased region" description="Low complexity" evidence="2">
    <location>
        <begin position="170"/>
        <end position="202"/>
    </location>
</feature>
<dbReference type="RefSeq" id="XP_058983170.1">
    <property type="nucleotide sequence ID" value="XM_059127187.1"/>
</dbReference>
<name>A0ABM3VBN1_MUSDO</name>
<dbReference type="RefSeq" id="XP_058983171.1">
    <property type="nucleotide sequence ID" value="XM_059127188.1"/>
</dbReference>
<feature type="region of interest" description="Disordered" evidence="2">
    <location>
        <begin position="1603"/>
        <end position="1624"/>
    </location>
</feature>
<evidence type="ECO:0000313" key="11">
    <source>
        <dbReference type="RefSeq" id="XP_058983173.1"/>
    </source>
</evidence>
<evidence type="ECO:0000313" key="7">
    <source>
        <dbReference type="RefSeq" id="XP_058983169.1"/>
    </source>
</evidence>
<reference evidence="4 5" key="1">
    <citation type="submission" date="2025-05" db="UniProtKB">
        <authorList>
            <consortium name="RefSeq"/>
        </authorList>
    </citation>
    <scope>IDENTIFICATION</scope>
    <source>
        <strain evidence="4 5">Aabys</strain>
        <tissue evidence="4 5">Whole body</tissue>
    </source>
</reference>
<evidence type="ECO:0000313" key="4">
    <source>
        <dbReference type="RefSeq" id="XP_058983165.1"/>
    </source>
</evidence>
<feature type="region of interest" description="Disordered" evidence="2">
    <location>
        <begin position="657"/>
        <end position="682"/>
    </location>
</feature>
<dbReference type="Proteomes" id="UP001652621">
    <property type="component" value="Unplaced"/>
</dbReference>
<feature type="compositionally biased region" description="Basic and acidic residues" evidence="2">
    <location>
        <begin position="1328"/>
        <end position="1337"/>
    </location>
</feature>
<organism evidence="3 9">
    <name type="scientific">Musca domestica</name>
    <name type="common">House fly</name>
    <dbReference type="NCBI Taxonomy" id="7370"/>
    <lineage>
        <taxon>Eukaryota</taxon>
        <taxon>Metazoa</taxon>
        <taxon>Ecdysozoa</taxon>
        <taxon>Arthropoda</taxon>
        <taxon>Hexapoda</taxon>
        <taxon>Insecta</taxon>
        <taxon>Pterygota</taxon>
        <taxon>Neoptera</taxon>
        <taxon>Endopterygota</taxon>
        <taxon>Diptera</taxon>
        <taxon>Brachycera</taxon>
        <taxon>Muscomorpha</taxon>
        <taxon>Muscoidea</taxon>
        <taxon>Muscidae</taxon>
        <taxon>Musca</taxon>
    </lineage>
</organism>
<dbReference type="RefSeq" id="XP_058983172.1">
    <property type="nucleotide sequence ID" value="XM_059127189.1"/>
</dbReference>
<feature type="compositionally biased region" description="Low complexity" evidence="2">
    <location>
        <begin position="275"/>
        <end position="295"/>
    </location>
</feature>
<feature type="region of interest" description="Disordered" evidence="2">
    <location>
        <begin position="146"/>
        <end position="228"/>
    </location>
</feature>
<protein>
    <submittedName>
        <fullName evidence="4 5">Uncharacterized protein LOC101899481</fullName>
    </submittedName>
</protein>
<feature type="compositionally biased region" description="Low complexity" evidence="2">
    <location>
        <begin position="1606"/>
        <end position="1622"/>
    </location>
</feature>
<evidence type="ECO:0000313" key="3">
    <source>
        <dbReference type="Proteomes" id="UP001652621"/>
    </source>
</evidence>
<evidence type="ECO:0000313" key="6">
    <source>
        <dbReference type="RefSeq" id="XP_058983167.1"/>
    </source>
</evidence>
<accession>A0ABM3VBN1</accession>
<dbReference type="RefSeq" id="XP_058983166.1">
    <property type="nucleotide sequence ID" value="XM_059127183.1"/>
</dbReference>
<dbReference type="RefSeq" id="XP_058983169.1">
    <property type="nucleotide sequence ID" value="XM_059127186.1"/>
</dbReference>
<feature type="compositionally biased region" description="Basic residues" evidence="2">
    <location>
        <begin position="154"/>
        <end position="169"/>
    </location>
</feature>
<feature type="region of interest" description="Disordered" evidence="2">
    <location>
        <begin position="1315"/>
        <end position="1345"/>
    </location>
</feature>
<feature type="compositionally biased region" description="Low complexity" evidence="2">
    <location>
        <begin position="379"/>
        <end position="391"/>
    </location>
</feature>
<keyword evidence="3" id="KW-1185">Reference proteome</keyword>
<evidence type="ECO:0000313" key="5">
    <source>
        <dbReference type="RefSeq" id="XP_058983166.1"/>
    </source>
</evidence>
<evidence type="ECO:0000313" key="10">
    <source>
        <dbReference type="RefSeq" id="XP_058983172.1"/>
    </source>
</evidence>
<dbReference type="RefSeq" id="XP_058983165.1">
    <property type="nucleotide sequence ID" value="XM_059127182.1"/>
</dbReference>
<dbReference type="GeneID" id="101899481"/>
<sequence>MKYPQLVSPRAVNAISDWLVSRLEQLGVESPQIYTRLLLSLLQSSVQVNDPIEFSNLEAFFANRKGGHSKRFHLPSDTETLKKLNAVQCLREIVSNEQETAAIERLVDELCEKLKDIEKRSQELNDEERFLIDTQLKIDSLSSSATTATGVNNNHHHQQQQQQQHHHNLYHNQSLSSSSASSSATSSSSASAQQHLISSASHCDSHHSRRSGPHANENALNDNENDPKKRYFRAFPALSKEMEDSFRIWRRNAKSLTWPIVGRSSLIVTENQNRTAADNSNNSTTASSESSIADSKSVEKKPKSGGGVDQLKAEFTGDSAIGRSGSSLCGDVQQQQQQQQGAIVTSLGAAASAKKKSKRRRNQALSKGKQIPNIRKPITTATGNSNSNTGKSTHHRNTSPAWDTDFKGCWEMGPDLIKEFLARQKGTAAATKRSRSNSDSMDADARNEYKMISEIPKRDELLSGIERPLMKRYVDISFCCDDSDDRQHYEVVTDDGVDYVDEDYDDDNTLASIEELSSASGNNVINARRLYQREGTLQRPFLVCNTGEDRYLDDSSESVDHLDFANFKAKFNSSVEALWKDVEPAAAPPQQQTVFEGAVKTGTDVTPIGISSAFYATTSLNALAPFKQDLWNFWSNYNNQPPQTAYDQVAKFPNNTHSNTTSSMITTTKTQRLDDSSASSGAGADIANSSDYYSMPSNLDDFDKSVGAMRRINEAGASLGVGGVGGGGGAHTPSINLFLQNSIWSSSGDCVDAVGAASETDESFLYKVWHSNKKLSQIDMAAKNKNEKIAESVGDLDCASVIYHKGNDSQLEGGNGAKLGFTPYNNLKWSEGINAGPAYNSLRSNVVTTGTSGDVIDSCGEASKYAAAYNSAAIITSTGANWEAPIYGQNTQPDLKSWCASNPVSLTEMYGSDVCDSITQDVPESAIYVASGPEITLPNHCAATSGFIAYARIKASGSVIQPQTKPLQSQQVTHNMASDYFRGGEEENLLTSERTHFHPIETYVDGYTFDISSALDCVEFERSASGYLCYDSNEYLEYTRNDIYLADEEVSNTNLMNFSATASSQVADGRVHAAKEKPENREMFVLKFKLKRTGEIACQTEEIDFQLATAKMSNQHQMAGIDSMEMSMFSLDNSLSLSRQANNEAIMAAVTQAVAAAAKAAAEHQGLNTTALHQSSGRLAQAWVPAATRSECTQSWVQEASLSDEVDFCRATAASAKQLSQFWSMQEVEKQCHKRRLPPRANFARVDMDRNEDSSLDNSSHTLWGMCAVCNSCDYGKSLPANRLLRDELKLEADEIMSDLRYMQDLYIGESDSVAENVNDGDDANVDGGRREADKHQTSLGDGMKQQDYNVANLQNPNDSAVQAIMLLKVNQLIEDLLRPEQTGKLIRAKFEEQTFAENVPTANNDWPMTVDDDAVDNSNSWHFGGGGVGNHQQTQALHNIWQHDASENVEKENSKFVAIKPMKLLRQVGGSLNEEDLYVDKLNWEHDHLAKIWQRDEVVTTSLAGNEEIKTSAVEGNNIEHEVKEEENIELSQGLVEKNNLKNLQNINNTTPPSSAASSTLATNNSAAYKRVQQFLNSSAAKLKLAANRKRRHSASQNFYKNHSLHTNNNNHNSNSNNNNNDAITDLNRYKFEEKMIAANEMPLTGHTNQNEATPKQTIITCKYWTTSTNGTQASMDSAAAAMMLLAAAANKTTIIDGSDGVDIMTTANSQYDEDTNDEGIMLEDNTFGNTFSCLIDKNASILKHVTMMTRPLTR</sequence>
<dbReference type="RefSeq" id="XP_058983173.1">
    <property type="nucleotide sequence ID" value="XM_059127190.1"/>
</dbReference>
<keyword evidence="1" id="KW-0175">Coiled coil</keyword>
<evidence type="ECO:0000313" key="12">
    <source>
        <dbReference type="RefSeq" id="XP_058983174.1"/>
    </source>
</evidence>
<feature type="region of interest" description="Disordered" evidence="2">
    <location>
        <begin position="350"/>
        <end position="400"/>
    </location>
</feature>
<evidence type="ECO:0000256" key="1">
    <source>
        <dbReference type="SAM" id="Coils"/>
    </source>
</evidence>
<evidence type="ECO:0000256" key="2">
    <source>
        <dbReference type="SAM" id="MobiDB-lite"/>
    </source>
</evidence>
<dbReference type="RefSeq" id="XP_058983167.1">
    <property type="nucleotide sequence ID" value="XM_059127184.1"/>
</dbReference>